<dbReference type="PANTHER" id="PTHR44329">
    <property type="entry name" value="SERINE/THREONINE-PROTEIN KINASE TNNI3K-RELATED"/>
    <property type="match status" value="1"/>
</dbReference>
<gene>
    <name evidence="3" type="ORF">ARMGADRAFT_1136476</name>
</gene>
<dbReference type="OMA" id="MLIYETI"/>
<dbReference type="PROSITE" id="PS00109">
    <property type="entry name" value="PROTEIN_KINASE_TYR"/>
    <property type="match status" value="1"/>
</dbReference>
<dbReference type="InterPro" id="IPR051681">
    <property type="entry name" value="Ser/Thr_Kinases-Pseudokinases"/>
</dbReference>
<keyword evidence="3" id="KW-0808">Transferase</keyword>
<dbReference type="GO" id="GO:0005524">
    <property type="term" value="F:ATP binding"/>
    <property type="evidence" value="ECO:0007669"/>
    <property type="project" value="InterPro"/>
</dbReference>
<evidence type="ECO:0000313" key="3">
    <source>
        <dbReference type="EMBL" id="PBK97999.1"/>
    </source>
</evidence>
<dbReference type="Gene3D" id="1.10.510.10">
    <property type="entry name" value="Transferase(Phosphotransferase) domain 1"/>
    <property type="match status" value="1"/>
</dbReference>
<feature type="compositionally biased region" description="Polar residues" evidence="1">
    <location>
        <begin position="393"/>
        <end position="404"/>
    </location>
</feature>
<dbReference type="SUPFAM" id="SSF56112">
    <property type="entry name" value="Protein kinase-like (PK-like)"/>
    <property type="match status" value="1"/>
</dbReference>
<accession>A0A2H3DS00</accession>
<reference evidence="4" key="1">
    <citation type="journal article" date="2017" name="Nat. Ecol. Evol.">
        <title>Genome expansion and lineage-specific genetic innovations in the forest pathogenic fungi Armillaria.</title>
        <authorList>
            <person name="Sipos G."/>
            <person name="Prasanna A.N."/>
            <person name="Walter M.C."/>
            <person name="O'Connor E."/>
            <person name="Balint B."/>
            <person name="Krizsan K."/>
            <person name="Kiss B."/>
            <person name="Hess J."/>
            <person name="Varga T."/>
            <person name="Slot J."/>
            <person name="Riley R."/>
            <person name="Boka B."/>
            <person name="Rigling D."/>
            <person name="Barry K."/>
            <person name="Lee J."/>
            <person name="Mihaltcheva S."/>
            <person name="LaButti K."/>
            <person name="Lipzen A."/>
            <person name="Waldron R."/>
            <person name="Moloney N.M."/>
            <person name="Sperisen C."/>
            <person name="Kredics L."/>
            <person name="Vagvoelgyi C."/>
            <person name="Patrignani A."/>
            <person name="Fitzpatrick D."/>
            <person name="Nagy I."/>
            <person name="Doyle S."/>
            <person name="Anderson J.B."/>
            <person name="Grigoriev I.V."/>
            <person name="Gueldener U."/>
            <person name="Muensterkoetter M."/>
            <person name="Nagy L.G."/>
        </authorList>
    </citation>
    <scope>NUCLEOTIDE SEQUENCE [LARGE SCALE GENOMIC DNA]</scope>
    <source>
        <strain evidence="4">Ar21-2</strain>
    </source>
</reference>
<dbReference type="InterPro" id="IPR001245">
    <property type="entry name" value="Ser-Thr/Tyr_kinase_cat_dom"/>
</dbReference>
<feature type="domain" description="Protein kinase" evidence="2">
    <location>
        <begin position="25"/>
        <end position="312"/>
    </location>
</feature>
<evidence type="ECO:0000256" key="1">
    <source>
        <dbReference type="SAM" id="MobiDB-lite"/>
    </source>
</evidence>
<keyword evidence="3" id="KW-0418">Kinase</keyword>
<dbReference type="STRING" id="47427.A0A2H3DS00"/>
<sequence>MKCLRALSKARNIVPSSFSSRDVTREGIIPVDGGGFAVSIHSYLGSIVFFLCITPWQDIWKGRLHGTQVCLKVLRIFERGDTRVKAIQYFCQEALVWRQLRHPNVLPFLGVSETLFAPSYCLISPWMANGNIISYLEVHPDHNRLTSLIQIAKGMRYLHSLDPPIVHADIRGANILVMDDLCCCLADFGLSLFAESQTLDNSSSRGSIRWLAPEYMDPNLLVEPYNTARDIYAYGCTAIEIFTGKPPFSDIKHEPCVVHEVTKGKRPPRPPLNVFPDDELWSLVTACLVTLSLSSQRPTAELILTILTKATLRKDYRQGEVSSPLDSNLILIETPEGGDDIDNSPSLAQCEESPEASVTQGEATPTRRSLSTQTTPSSGKRRQSSSPKEPLASPSTRSANPTLHTKSENSHPGPSLASENFCSPCEAR</sequence>
<organism evidence="3 4">
    <name type="scientific">Armillaria gallica</name>
    <name type="common">Bulbous honey fungus</name>
    <name type="synonym">Armillaria bulbosa</name>
    <dbReference type="NCBI Taxonomy" id="47427"/>
    <lineage>
        <taxon>Eukaryota</taxon>
        <taxon>Fungi</taxon>
        <taxon>Dikarya</taxon>
        <taxon>Basidiomycota</taxon>
        <taxon>Agaricomycotina</taxon>
        <taxon>Agaricomycetes</taxon>
        <taxon>Agaricomycetidae</taxon>
        <taxon>Agaricales</taxon>
        <taxon>Marasmiineae</taxon>
        <taxon>Physalacriaceae</taxon>
        <taxon>Armillaria</taxon>
    </lineage>
</organism>
<evidence type="ECO:0000313" key="4">
    <source>
        <dbReference type="Proteomes" id="UP000217790"/>
    </source>
</evidence>
<dbReference type="InterPro" id="IPR008266">
    <property type="entry name" value="Tyr_kinase_AS"/>
</dbReference>
<dbReference type="Proteomes" id="UP000217790">
    <property type="component" value="Unassembled WGS sequence"/>
</dbReference>
<dbReference type="PROSITE" id="PS50011">
    <property type="entry name" value="PROTEIN_KINASE_DOM"/>
    <property type="match status" value="1"/>
</dbReference>
<name>A0A2H3DS00_ARMGA</name>
<dbReference type="EMBL" id="KZ293649">
    <property type="protein sequence ID" value="PBK97999.1"/>
    <property type="molecule type" value="Genomic_DNA"/>
</dbReference>
<dbReference type="AlphaFoldDB" id="A0A2H3DS00"/>
<feature type="region of interest" description="Disordered" evidence="1">
    <location>
        <begin position="333"/>
        <end position="428"/>
    </location>
</feature>
<protein>
    <submittedName>
        <fullName evidence="3">Kinase-like protein</fullName>
    </submittedName>
</protein>
<proteinExistence type="predicted"/>
<dbReference type="OrthoDB" id="346907at2759"/>
<dbReference type="InterPro" id="IPR011009">
    <property type="entry name" value="Kinase-like_dom_sf"/>
</dbReference>
<dbReference type="Pfam" id="PF07714">
    <property type="entry name" value="PK_Tyr_Ser-Thr"/>
    <property type="match status" value="1"/>
</dbReference>
<evidence type="ECO:0000259" key="2">
    <source>
        <dbReference type="PROSITE" id="PS50011"/>
    </source>
</evidence>
<dbReference type="InterPro" id="IPR000719">
    <property type="entry name" value="Prot_kinase_dom"/>
</dbReference>
<keyword evidence="4" id="KW-1185">Reference proteome</keyword>
<dbReference type="InParanoid" id="A0A2H3DS00"/>
<feature type="compositionally biased region" description="Polar residues" evidence="1">
    <location>
        <begin position="356"/>
        <end position="378"/>
    </location>
</feature>
<dbReference type="GO" id="GO:0004674">
    <property type="term" value="F:protein serine/threonine kinase activity"/>
    <property type="evidence" value="ECO:0007669"/>
    <property type="project" value="TreeGrafter"/>
</dbReference>